<reference evidence="2 3" key="1">
    <citation type="journal article" date="2021" name="Microorganisms">
        <title>Genome Evolution of Filamentous Cyanobacterium Nostoc Species: From Facultative Symbiosis to Free Living.</title>
        <authorList>
            <person name="Huo D."/>
            <person name="Li H."/>
            <person name="Cai F."/>
            <person name="Guo X."/>
            <person name="Qiao Z."/>
            <person name="Wang W."/>
            <person name="Yu G."/>
            <person name="Li R."/>
        </authorList>
    </citation>
    <scope>NUCLEOTIDE SEQUENCE [LARGE SCALE GENOMIC DNA]</scope>
    <source>
        <strain evidence="2 3">CHAB 5714</strain>
    </source>
</reference>
<sequence>MKKEIRKPSSKVSKPSNTTQANASDSGSSQEGTVHYLNNSLKSICNQKLPIEYEAVARLDFLGENIALHLYGKRHVLKSVESKKASTHSRVRKGRVIAESEAMTWASVNDISVSRTFVTTDSNLDQVSVASKFLIENKGKEKCQFQFEWQLGVSPSILFAYNPKHSQAEPCASGDLSRDF</sequence>
<name>A0ABS8I8X3_9NOSO</name>
<comment type="caution">
    <text evidence="2">The sequence shown here is derived from an EMBL/GenBank/DDBJ whole genome shotgun (WGS) entry which is preliminary data.</text>
</comment>
<evidence type="ECO:0000256" key="1">
    <source>
        <dbReference type="SAM" id="MobiDB-lite"/>
    </source>
</evidence>
<dbReference type="EMBL" id="JAIVFQ010000020">
    <property type="protein sequence ID" value="MCC5600635.1"/>
    <property type="molecule type" value="Genomic_DNA"/>
</dbReference>
<evidence type="ECO:0000313" key="2">
    <source>
        <dbReference type="EMBL" id="MCC5600635.1"/>
    </source>
</evidence>
<feature type="compositionally biased region" description="Polar residues" evidence="1">
    <location>
        <begin position="10"/>
        <end position="31"/>
    </location>
</feature>
<keyword evidence="3" id="KW-1185">Reference proteome</keyword>
<gene>
    <name evidence="2" type="ORF">LC586_15735</name>
</gene>
<evidence type="ECO:0000313" key="3">
    <source>
        <dbReference type="Proteomes" id="UP001199525"/>
    </source>
</evidence>
<feature type="region of interest" description="Disordered" evidence="1">
    <location>
        <begin position="1"/>
        <end position="31"/>
    </location>
</feature>
<dbReference type="RefSeq" id="WP_229485701.1">
    <property type="nucleotide sequence ID" value="NZ_JAIVFQ010000020.1"/>
</dbReference>
<dbReference type="Proteomes" id="UP001199525">
    <property type="component" value="Unassembled WGS sequence"/>
</dbReference>
<proteinExistence type="predicted"/>
<protein>
    <submittedName>
        <fullName evidence="2">Uncharacterized protein</fullName>
    </submittedName>
</protein>
<accession>A0ABS8I8X3</accession>
<organism evidence="2 3">
    <name type="scientific">Nostoc favosum CHAB5714</name>
    <dbReference type="NCBI Taxonomy" id="2780399"/>
    <lineage>
        <taxon>Bacteria</taxon>
        <taxon>Bacillati</taxon>
        <taxon>Cyanobacteriota</taxon>
        <taxon>Cyanophyceae</taxon>
        <taxon>Nostocales</taxon>
        <taxon>Nostocaceae</taxon>
        <taxon>Nostoc</taxon>
        <taxon>Nostoc favosum</taxon>
    </lineage>
</organism>